<dbReference type="ExpressionAtlas" id="A0A0A6YXS9">
    <property type="expression patterns" value="baseline and differential"/>
</dbReference>
<evidence type="ECO:0000313" key="2">
    <source>
        <dbReference type="MGI" id="MGI:87859"/>
    </source>
</evidence>
<evidence type="ECO:0000313" key="1">
    <source>
        <dbReference type="Ensembl" id="ENSMUSP00000142123.2"/>
    </source>
</evidence>
<protein>
    <submittedName>
        <fullName evidence="1">C-abl oncogene 1, non-receptor tyrosine kinase</fullName>
    </submittedName>
</protein>
<dbReference type="ProteomicsDB" id="361580"/>
<dbReference type="MGI" id="MGI:87859">
    <property type="gene designation" value="Abl1"/>
</dbReference>
<dbReference type="SMR" id="A0A0A6YXS9"/>
<accession>A0A0A6YXS9</accession>
<dbReference type="Antibodypedia" id="3637">
    <property type="antibodies" value="2143 antibodies from 44 providers"/>
</dbReference>
<reference evidence="1 3" key="2">
    <citation type="journal article" date="2011" name="PLoS Biol.">
        <title>Modernizing reference genome assemblies.</title>
        <authorList>
            <person name="Church D.M."/>
            <person name="Schneider V.A."/>
            <person name="Graves T."/>
            <person name="Auger K."/>
            <person name="Cunningham F."/>
            <person name="Bouk N."/>
            <person name="Chen H.C."/>
            <person name="Agarwala R."/>
            <person name="McLaren W.M."/>
            <person name="Ritchie G.R."/>
            <person name="Albracht D."/>
            <person name="Kremitzki M."/>
            <person name="Rock S."/>
            <person name="Kotkiewicz H."/>
            <person name="Kremitzki C."/>
            <person name="Wollam A."/>
            <person name="Trani L."/>
            <person name="Fulton L."/>
            <person name="Fulton R."/>
            <person name="Matthews L."/>
            <person name="Whitehead S."/>
            <person name="Chow W."/>
            <person name="Torrance J."/>
            <person name="Dunn M."/>
            <person name="Harden G."/>
            <person name="Threadgold G."/>
            <person name="Wood J."/>
            <person name="Collins J."/>
            <person name="Heath P."/>
            <person name="Griffiths G."/>
            <person name="Pelan S."/>
            <person name="Grafham D."/>
            <person name="Eichler E.E."/>
            <person name="Weinstock G."/>
            <person name="Mardis E.R."/>
            <person name="Wilson R.K."/>
            <person name="Howe K."/>
            <person name="Flicek P."/>
            <person name="Hubbard T."/>
        </authorList>
    </citation>
    <scope>NUCLEOTIDE SEQUENCE [LARGE SCALE GENOMIC DNA]</scope>
    <source>
        <strain evidence="1 3">C57BL/6J</strain>
    </source>
</reference>
<sequence length="78" mass="8379">MGQQPGKVLGDQRRPSLPALHFIKGAGKRDSSRHGGPHCNVFVEHGAGDVAQRLRELIALPEDESSVPSTHTVAHSHL</sequence>
<gene>
    <name evidence="1 2" type="primary">Abl1</name>
</gene>
<reference evidence="1" key="3">
    <citation type="submission" date="2025-08" db="UniProtKB">
        <authorList>
            <consortium name="Ensembl"/>
        </authorList>
    </citation>
    <scope>IDENTIFICATION</scope>
    <source>
        <strain evidence="1">C57BL/6J</strain>
    </source>
</reference>
<dbReference type="Bgee" id="ENSMUSG00000026842">
    <property type="expression patterns" value="Expressed in external carotid artery and 267 other cell types or tissues"/>
</dbReference>
<dbReference type="VEuPathDB" id="HostDB:ENSMUSG00000026842"/>
<dbReference type="GeneTree" id="ENSGT00940000153838"/>
<name>A0A0A6YXS9_MOUSE</name>
<organism evidence="1 3">
    <name type="scientific">Mus musculus</name>
    <name type="common">Mouse</name>
    <dbReference type="NCBI Taxonomy" id="10090"/>
    <lineage>
        <taxon>Eukaryota</taxon>
        <taxon>Metazoa</taxon>
        <taxon>Chordata</taxon>
        <taxon>Craniata</taxon>
        <taxon>Vertebrata</taxon>
        <taxon>Euteleostomi</taxon>
        <taxon>Mammalia</taxon>
        <taxon>Eutheria</taxon>
        <taxon>Euarchontoglires</taxon>
        <taxon>Glires</taxon>
        <taxon>Rodentia</taxon>
        <taxon>Myomorpha</taxon>
        <taxon>Muroidea</taxon>
        <taxon>Muridae</taxon>
        <taxon>Murinae</taxon>
        <taxon>Mus</taxon>
        <taxon>Mus</taxon>
    </lineage>
</organism>
<dbReference type="HOGENOM" id="CLU_2621406_0_0_1"/>
<evidence type="ECO:0007829" key="4">
    <source>
        <dbReference type="ProteomicsDB" id="A0A0A6YXS9"/>
    </source>
</evidence>
<dbReference type="Proteomes" id="UP000000589">
    <property type="component" value="Chromosome 2"/>
</dbReference>
<dbReference type="AlphaFoldDB" id="A0A0A6YXS9"/>
<evidence type="ECO:0000313" key="3">
    <source>
        <dbReference type="Proteomes" id="UP000000589"/>
    </source>
</evidence>
<proteinExistence type="evidence at protein level"/>
<reference evidence="1 3" key="1">
    <citation type="journal article" date="2009" name="PLoS Biol.">
        <title>Lineage-specific biology revealed by a finished genome assembly of the mouse.</title>
        <authorList>
            <consortium name="Mouse Genome Sequencing Consortium"/>
            <person name="Church D.M."/>
            <person name="Goodstadt L."/>
            <person name="Hillier L.W."/>
            <person name="Zody M.C."/>
            <person name="Goldstein S."/>
            <person name="She X."/>
            <person name="Bult C.J."/>
            <person name="Agarwala R."/>
            <person name="Cherry J.L."/>
            <person name="DiCuccio M."/>
            <person name="Hlavina W."/>
            <person name="Kapustin Y."/>
            <person name="Meric P."/>
            <person name="Maglott D."/>
            <person name="Birtle Z."/>
            <person name="Marques A.C."/>
            <person name="Graves T."/>
            <person name="Zhou S."/>
            <person name="Teague B."/>
            <person name="Potamousis K."/>
            <person name="Churas C."/>
            <person name="Place M."/>
            <person name="Herschleb J."/>
            <person name="Runnheim R."/>
            <person name="Forrest D."/>
            <person name="Amos-Landgraf J."/>
            <person name="Schwartz D.C."/>
            <person name="Cheng Z."/>
            <person name="Lindblad-Toh K."/>
            <person name="Eichler E.E."/>
            <person name="Ponting C.P."/>
        </authorList>
    </citation>
    <scope>NUCLEOTIDE SEQUENCE [LARGE SCALE GENOMIC DNA]</scope>
    <source>
        <strain evidence="1 3">C57BL/6J</strain>
    </source>
</reference>
<keyword evidence="3" id="KW-1185">Reference proteome</keyword>
<dbReference type="jPOST" id="A0A0A6YXS9"/>
<dbReference type="AGR" id="MGI:87859"/>
<keyword evidence="4" id="KW-1267">Proteomics identification</keyword>
<reference evidence="1" key="4">
    <citation type="submission" date="2025-09" db="UniProtKB">
        <authorList>
            <consortium name="Ensembl"/>
        </authorList>
    </citation>
    <scope>IDENTIFICATION</scope>
    <source>
        <strain evidence="1">C57BL/6J</strain>
    </source>
</reference>
<dbReference type="Ensembl" id="ENSMUST00000142554.8">
    <property type="protein sequence ID" value="ENSMUSP00000142123.2"/>
    <property type="gene ID" value="ENSMUSG00000026842.17"/>
</dbReference>